<protein>
    <submittedName>
        <fullName evidence="2">Uncharacterized protein</fullName>
    </submittedName>
</protein>
<feature type="compositionally biased region" description="Low complexity" evidence="1">
    <location>
        <begin position="270"/>
        <end position="305"/>
    </location>
</feature>
<dbReference type="GO" id="GO:0047746">
    <property type="term" value="F:chlorophyllase activity"/>
    <property type="evidence" value="ECO:0007669"/>
    <property type="project" value="TreeGrafter"/>
</dbReference>
<dbReference type="SUPFAM" id="SSF81995">
    <property type="entry name" value="beta-sandwich domain of Sec23/24"/>
    <property type="match status" value="1"/>
</dbReference>
<evidence type="ECO:0000313" key="3">
    <source>
        <dbReference type="Proteomes" id="UP001054857"/>
    </source>
</evidence>
<feature type="region of interest" description="Disordered" evidence="1">
    <location>
        <begin position="243"/>
        <end position="328"/>
    </location>
</feature>
<gene>
    <name evidence="2" type="ORF">Agub_g14838</name>
</gene>
<dbReference type="Gene3D" id="3.40.50.1820">
    <property type="entry name" value="alpha/beta hydrolase"/>
    <property type="match status" value="1"/>
</dbReference>
<dbReference type="GO" id="GO:0015996">
    <property type="term" value="P:chlorophyll catabolic process"/>
    <property type="evidence" value="ECO:0007669"/>
    <property type="project" value="TreeGrafter"/>
</dbReference>
<feature type="compositionally biased region" description="Low complexity" evidence="1">
    <location>
        <begin position="115"/>
        <end position="125"/>
    </location>
</feature>
<dbReference type="Proteomes" id="UP001054857">
    <property type="component" value="Unassembled WGS sequence"/>
</dbReference>
<reference evidence="2 3" key="1">
    <citation type="journal article" date="2021" name="Sci. Rep.">
        <title>Genome sequencing of the multicellular alga Astrephomene provides insights into convergent evolution of germ-soma differentiation.</title>
        <authorList>
            <person name="Yamashita S."/>
            <person name="Yamamoto K."/>
            <person name="Matsuzaki R."/>
            <person name="Suzuki S."/>
            <person name="Yamaguchi H."/>
            <person name="Hirooka S."/>
            <person name="Minakuchi Y."/>
            <person name="Miyagishima S."/>
            <person name="Kawachi M."/>
            <person name="Toyoda A."/>
            <person name="Nozaki H."/>
        </authorList>
    </citation>
    <scope>NUCLEOTIDE SEQUENCE [LARGE SCALE GENOMIC DNA]</scope>
    <source>
        <strain evidence="2 3">NIES-4017</strain>
    </source>
</reference>
<feature type="region of interest" description="Disordered" evidence="1">
    <location>
        <begin position="109"/>
        <end position="150"/>
    </location>
</feature>
<name>A0AAD3E238_9CHLO</name>
<dbReference type="PANTHER" id="PTHR33428:SF14">
    <property type="entry name" value="CARBOXYLESTERASE TYPE B DOMAIN-CONTAINING PROTEIN"/>
    <property type="match status" value="1"/>
</dbReference>
<dbReference type="SUPFAM" id="SSF53474">
    <property type="entry name" value="alpha/beta-Hydrolases"/>
    <property type="match status" value="1"/>
</dbReference>
<feature type="non-terminal residue" evidence="2">
    <location>
        <position position="527"/>
    </location>
</feature>
<comment type="caution">
    <text evidence="2">The sequence shown here is derived from an EMBL/GenBank/DDBJ whole genome shotgun (WGS) entry which is preliminary data.</text>
</comment>
<organism evidence="2 3">
    <name type="scientific">Astrephomene gubernaculifera</name>
    <dbReference type="NCBI Taxonomy" id="47775"/>
    <lineage>
        <taxon>Eukaryota</taxon>
        <taxon>Viridiplantae</taxon>
        <taxon>Chlorophyta</taxon>
        <taxon>core chlorophytes</taxon>
        <taxon>Chlorophyceae</taxon>
        <taxon>CS clade</taxon>
        <taxon>Chlamydomonadales</taxon>
        <taxon>Astrephomenaceae</taxon>
        <taxon>Astrephomene</taxon>
    </lineage>
</organism>
<proteinExistence type="predicted"/>
<dbReference type="EMBL" id="BMAR01000061">
    <property type="protein sequence ID" value="GFR52301.1"/>
    <property type="molecule type" value="Genomic_DNA"/>
</dbReference>
<feature type="compositionally biased region" description="Basic residues" evidence="1">
    <location>
        <begin position="126"/>
        <end position="136"/>
    </location>
</feature>
<feature type="compositionally biased region" description="Basic and acidic residues" evidence="1">
    <location>
        <begin position="309"/>
        <end position="319"/>
    </location>
</feature>
<dbReference type="AlphaFoldDB" id="A0AAD3E238"/>
<accession>A0AAD3E238</accession>
<keyword evidence="3" id="KW-1185">Reference proteome</keyword>
<evidence type="ECO:0000313" key="2">
    <source>
        <dbReference type="EMBL" id="GFR52301.1"/>
    </source>
</evidence>
<evidence type="ECO:0000256" key="1">
    <source>
        <dbReference type="SAM" id="MobiDB-lite"/>
    </source>
</evidence>
<dbReference type="PANTHER" id="PTHR33428">
    <property type="entry name" value="CHLOROPHYLLASE-2, CHLOROPLASTIC"/>
    <property type="match status" value="1"/>
</dbReference>
<feature type="compositionally biased region" description="Low complexity" evidence="1">
    <location>
        <begin position="163"/>
        <end position="180"/>
    </location>
</feature>
<feature type="compositionally biased region" description="Low complexity" evidence="1">
    <location>
        <begin position="190"/>
        <end position="205"/>
    </location>
</feature>
<dbReference type="InterPro" id="IPR029058">
    <property type="entry name" value="AB_hydrolase_fold"/>
</dbReference>
<feature type="compositionally biased region" description="Pro residues" evidence="1">
    <location>
        <begin position="255"/>
        <end position="269"/>
    </location>
</feature>
<feature type="region of interest" description="Disordered" evidence="1">
    <location>
        <begin position="163"/>
        <end position="205"/>
    </location>
</feature>
<sequence length="527" mass="55313">MQPGCSARYLPPCCPSTSAPAVSLLQPAPPAARCPRSRHVGGCYRSSNPASTTSARLRLMSVEASRLQLHHLRPNVRLLSTTTHQAAPARAATAPAAVFTVAEEAPDTLPHHPIRSPAPLAAAARRPYRSRRRLHHAGQQQATPALSCRGNAGDCDVGRQLTAAAAAGPAPPSASSSADAEGCRRTRQDASPATTPVPKTTTTTSAAAAAGGVATAAAAPKAHAAVDASTPRTWTAMQDPVVESGGEVWGSSPAGRPPHLGPTPPPPPQQQQQQQHAQQQQQQQQQHAQQQQQQQHAQQQRQQHALRQRPHDPHLEQHTEQSSAALPGTSLGRRSLLVTAAAAAVAAPVLPVSRSSALPAAAAPTQGLSAAGLESPPTTTPGRTSAQCRQAHAPFLLRPDYAGPGPLRVARLPRREHTCARCFPACVNGACRLRVDVVYPRGGSELGLGPPYPLAVLSAGFLLAGGEYTSYAERLASWGYTVLLYDRNETLAAPLDDAACVRLLVGLLDWAEGDPLMRRLADPRVRG</sequence>